<protein>
    <submittedName>
        <fullName evidence="3">SDR family oxidoreductase</fullName>
    </submittedName>
</protein>
<dbReference type="PRINTS" id="PR00080">
    <property type="entry name" value="SDRFAMILY"/>
</dbReference>
<organism evidence="3 4">
    <name type="scientific">Qipengyuania spongiae</name>
    <dbReference type="NCBI Taxonomy" id="2909673"/>
    <lineage>
        <taxon>Bacteria</taxon>
        <taxon>Pseudomonadati</taxon>
        <taxon>Pseudomonadota</taxon>
        <taxon>Alphaproteobacteria</taxon>
        <taxon>Sphingomonadales</taxon>
        <taxon>Erythrobacteraceae</taxon>
        <taxon>Qipengyuania</taxon>
    </lineage>
</organism>
<keyword evidence="2" id="KW-0560">Oxidoreductase</keyword>
<evidence type="ECO:0000313" key="3">
    <source>
        <dbReference type="EMBL" id="UVI39481.1"/>
    </source>
</evidence>
<dbReference type="EMBL" id="CP092471">
    <property type="protein sequence ID" value="UVI39481.1"/>
    <property type="molecule type" value="Genomic_DNA"/>
</dbReference>
<dbReference type="InterPro" id="IPR036291">
    <property type="entry name" value="NAD(P)-bd_dom_sf"/>
</dbReference>
<dbReference type="Proteomes" id="UP001065265">
    <property type="component" value="Chromosome"/>
</dbReference>
<evidence type="ECO:0000313" key="4">
    <source>
        <dbReference type="Proteomes" id="UP001065265"/>
    </source>
</evidence>
<name>A0ABY5T2B8_9SPHN</name>
<dbReference type="Gene3D" id="3.40.50.720">
    <property type="entry name" value="NAD(P)-binding Rossmann-like Domain"/>
    <property type="match status" value="1"/>
</dbReference>
<accession>A0ABY5T2B8</accession>
<dbReference type="PANTHER" id="PTHR24321">
    <property type="entry name" value="DEHYDROGENASES, SHORT CHAIN"/>
    <property type="match status" value="1"/>
</dbReference>
<dbReference type="PANTHER" id="PTHR24321:SF8">
    <property type="entry name" value="ESTRADIOL 17-BETA-DEHYDROGENASE 8-RELATED"/>
    <property type="match status" value="1"/>
</dbReference>
<dbReference type="PRINTS" id="PR00081">
    <property type="entry name" value="GDHRDH"/>
</dbReference>
<reference evidence="3" key="1">
    <citation type="submission" date="2022-02" db="EMBL/GenBank/DDBJ databases">
        <title>Qipengyuania spongiae sp. nov., isolated from marine sponge.</title>
        <authorList>
            <person name="Li Z."/>
            <person name="Zhang M."/>
        </authorList>
    </citation>
    <scope>NUCLEOTIDE SEQUENCE</scope>
    <source>
        <strain evidence="3">PHS-Z21</strain>
    </source>
</reference>
<evidence type="ECO:0000256" key="1">
    <source>
        <dbReference type="ARBA" id="ARBA00006484"/>
    </source>
</evidence>
<proteinExistence type="inferred from homology"/>
<dbReference type="CDD" id="cd05233">
    <property type="entry name" value="SDR_c"/>
    <property type="match status" value="1"/>
</dbReference>
<keyword evidence="4" id="KW-1185">Reference proteome</keyword>
<evidence type="ECO:0000256" key="2">
    <source>
        <dbReference type="ARBA" id="ARBA00023002"/>
    </source>
</evidence>
<dbReference type="SUPFAM" id="SSF51735">
    <property type="entry name" value="NAD(P)-binding Rossmann-fold domains"/>
    <property type="match status" value="1"/>
</dbReference>
<sequence length="176" mass="18551">MTSTTCPSAPVSFAPVDCGEDALRTEARRLDVASRRVSPIVCDVVDENSVKEAVERTVAELGGLDMAFNNAGIQADAVELADGSIDDYACMLTINLRGVAVAMKYQLAHMRENGGGAIVNNSSLGGFVQVPGRAAYYAAKRGIHGVIKSTALEYATRGIRVNGVAPGIIDTPCFRM</sequence>
<gene>
    <name evidence="3" type="ORF">L1F33_00510</name>
</gene>
<dbReference type="InterPro" id="IPR002347">
    <property type="entry name" value="SDR_fam"/>
</dbReference>
<comment type="similarity">
    <text evidence="1">Belongs to the short-chain dehydrogenases/reductases (SDR) family.</text>
</comment>
<dbReference type="Pfam" id="PF00106">
    <property type="entry name" value="adh_short"/>
    <property type="match status" value="1"/>
</dbReference>